<dbReference type="EMBL" id="MU004611">
    <property type="protein sequence ID" value="KAF2647503.1"/>
    <property type="molecule type" value="Genomic_DNA"/>
</dbReference>
<gene>
    <name evidence="1" type="ORF">K491DRAFT_558088</name>
</gene>
<protein>
    <submittedName>
        <fullName evidence="1">Uncharacterized protein</fullName>
    </submittedName>
</protein>
<evidence type="ECO:0000313" key="1">
    <source>
        <dbReference type="EMBL" id="KAF2647503.1"/>
    </source>
</evidence>
<feature type="non-terminal residue" evidence="1">
    <location>
        <position position="1"/>
    </location>
</feature>
<dbReference type="Proteomes" id="UP000799324">
    <property type="component" value="Unassembled WGS sequence"/>
</dbReference>
<dbReference type="OrthoDB" id="3796651at2759"/>
<keyword evidence="2" id="KW-1185">Reference proteome</keyword>
<reference evidence="1" key="1">
    <citation type="journal article" date="2020" name="Stud. Mycol.">
        <title>101 Dothideomycetes genomes: a test case for predicting lifestyles and emergence of pathogens.</title>
        <authorList>
            <person name="Haridas S."/>
            <person name="Albert R."/>
            <person name="Binder M."/>
            <person name="Bloem J."/>
            <person name="Labutti K."/>
            <person name="Salamov A."/>
            <person name="Andreopoulos B."/>
            <person name="Baker S."/>
            <person name="Barry K."/>
            <person name="Bills G."/>
            <person name="Bluhm B."/>
            <person name="Cannon C."/>
            <person name="Castanera R."/>
            <person name="Culley D."/>
            <person name="Daum C."/>
            <person name="Ezra D."/>
            <person name="Gonzalez J."/>
            <person name="Henrissat B."/>
            <person name="Kuo A."/>
            <person name="Liang C."/>
            <person name="Lipzen A."/>
            <person name="Lutzoni F."/>
            <person name="Magnuson J."/>
            <person name="Mondo S."/>
            <person name="Nolan M."/>
            <person name="Ohm R."/>
            <person name="Pangilinan J."/>
            <person name="Park H.-J."/>
            <person name="Ramirez L."/>
            <person name="Alfaro M."/>
            <person name="Sun H."/>
            <person name="Tritt A."/>
            <person name="Yoshinaga Y."/>
            <person name="Zwiers L.-H."/>
            <person name="Turgeon B."/>
            <person name="Goodwin S."/>
            <person name="Spatafora J."/>
            <person name="Crous P."/>
            <person name="Grigoriev I."/>
        </authorList>
    </citation>
    <scope>NUCLEOTIDE SEQUENCE</scope>
    <source>
        <strain evidence="1">CBS 122681</strain>
    </source>
</reference>
<evidence type="ECO:0000313" key="2">
    <source>
        <dbReference type="Proteomes" id="UP000799324"/>
    </source>
</evidence>
<dbReference type="AlphaFoldDB" id="A0A6A6SLI5"/>
<accession>A0A6A6SLI5</accession>
<sequence length="553" mass="60283">LNGPWARNLSSFTSSLSSMPSKYRSTFDAISSSASETICSKSYLHIWETDSDVDSLLQLTQTIVKIQDMHTYMPSSSGWGPSIGTSMIIICEQKPGRDDFARVCELVRYLTNLPGKPHLSGGVMAFEGIKIVRGIDNTQIPNAHGQYTPAAETSVKKLLERVNKCITRTFASGAYTEENRKMVWHHGPIVHFLNHFIANTTPAIRSALAGVTIHSLLSIPPSSSSPPTATQTSIHPPPLSRIYNTPTTLSTLETYCTRLGIPIVLLDASAQRLTESYLAIYMYYWAYYIHTLLPPSLVTPHYYKAMDALVAFCFKLHGACTRSYGSSVVKTVQAHLSASKAKGWARTCVDREMYSKAGCRGAARDQRIAEAVHWGDAPFALFASSSLSTSSAPDAAGKARAMSGGLAGAGTEALPAFSRLPLGPAAGMIAGHYTSAPIAISFSTLSIKISSESPWHLYIPKELVPDSSPSSFATPPEPEKVVTGRIQGLMMGVLECVRRKKGEPQSALQREREMWEEVVKACCWALDGCKGRLPRGVEEKVGFVERNLRQGTW</sequence>
<feature type="non-terminal residue" evidence="1">
    <location>
        <position position="553"/>
    </location>
</feature>
<name>A0A6A6SLI5_9PLEO</name>
<proteinExistence type="predicted"/>
<organism evidence="1 2">
    <name type="scientific">Lophiostoma macrostomum CBS 122681</name>
    <dbReference type="NCBI Taxonomy" id="1314788"/>
    <lineage>
        <taxon>Eukaryota</taxon>
        <taxon>Fungi</taxon>
        <taxon>Dikarya</taxon>
        <taxon>Ascomycota</taxon>
        <taxon>Pezizomycotina</taxon>
        <taxon>Dothideomycetes</taxon>
        <taxon>Pleosporomycetidae</taxon>
        <taxon>Pleosporales</taxon>
        <taxon>Lophiostomataceae</taxon>
        <taxon>Lophiostoma</taxon>
    </lineage>
</organism>